<gene>
    <name evidence="11" type="ORF">DF220_11710</name>
</gene>
<keyword evidence="8 9" id="KW-0472">Membrane</keyword>
<dbReference type="Pfam" id="PF01061">
    <property type="entry name" value="ABC2_membrane"/>
    <property type="match status" value="1"/>
</dbReference>
<feature type="transmembrane region" description="Helical" evidence="9">
    <location>
        <begin position="30"/>
        <end position="55"/>
    </location>
</feature>
<comment type="caution">
    <text evidence="11">The sequence shown here is derived from an EMBL/GenBank/DDBJ whole genome shotgun (WGS) entry which is preliminary data.</text>
</comment>
<evidence type="ECO:0000256" key="8">
    <source>
        <dbReference type="ARBA" id="ARBA00023136"/>
    </source>
</evidence>
<name>A0A2U1SXN0_9MICO</name>
<feature type="transmembrane region" description="Helical" evidence="9">
    <location>
        <begin position="173"/>
        <end position="192"/>
    </location>
</feature>
<feature type="transmembrane region" description="Helical" evidence="9">
    <location>
        <begin position="102"/>
        <end position="128"/>
    </location>
</feature>
<evidence type="ECO:0000256" key="3">
    <source>
        <dbReference type="ARBA" id="ARBA00022448"/>
    </source>
</evidence>
<dbReference type="PANTHER" id="PTHR30413">
    <property type="entry name" value="INNER MEMBRANE TRANSPORT PERMEASE"/>
    <property type="match status" value="1"/>
</dbReference>
<evidence type="ECO:0000256" key="9">
    <source>
        <dbReference type="RuleBase" id="RU361157"/>
    </source>
</evidence>
<evidence type="ECO:0000313" key="11">
    <source>
        <dbReference type="EMBL" id="PWB96356.1"/>
    </source>
</evidence>
<evidence type="ECO:0000256" key="1">
    <source>
        <dbReference type="ARBA" id="ARBA00004429"/>
    </source>
</evidence>
<dbReference type="Proteomes" id="UP000244978">
    <property type="component" value="Unassembled WGS sequence"/>
</dbReference>
<evidence type="ECO:0000256" key="5">
    <source>
        <dbReference type="ARBA" id="ARBA00022519"/>
    </source>
</evidence>
<organism evidence="11 12">
    <name type="scientific">Homoserinimonas hongtaonis</name>
    <dbReference type="NCBI Taxonomy" id="2079791"/>
    <lineage>
        <taxon>Bacteria</taxon>
        <taxon>Bacillati</taxon>
        <taxon>Actinomycetota</taxon>
        <taxon>Actinomycetes</taxon>
        <taxon>Micrococcales</taxon>
        <taxon>Microbacteriaceae</taxon>
        <taxon>Homoserinimonas</taxon>
    </lineage>
</organism>
<evidence type="ECO:0000256" key="2">
    <source>
        <dbReference type="ARBA" id="ARBA00007783"/>
    </source>
</evidence>
<keyword evidence="6 9" id="KW-0812">Transmembrane</keyword>
<protein>
    <recommendedName>
        <fullName evidence="9">Transport permease protein</fullName>
    </recommendedName>
</protein>
<keyword evidence="4 9" id="KW-1003">Cell membrane</keyword>
<evidence type="ECO:0000256" key="7">
    <source>
        <dbReference type="ARBA" id="ARBA00022989"/>
    </source>
</evidence>
<dbReference type="GO" id="GO:0015920">
    <property type="term" value="P:lipopolysaccharide transport"/>
    <property type="evidence" value="ECO:0007669"/>
    <property type="project" value="TreeGrafter"/>
</dbReference>
<keyword evidence="3 9" id="KW-0813">Transport</keyword>
<dbReference type="EMBL" id="QEEX01000002">
    <property type="protein sequence ID" value="PWB96356.1"/>
    <property type="molecule type" value="Genomic_DNA"/>
</dbReference>
<dbReference type="PROSITE" id="PS51012">
    <property type="entry name" value="ABC_TM2"/>
    <property type="match status" value="1"/>
</dbReference>
<keyword evidence="5" id="KW-0997">Cell inner membrane</keyword>
<comment type="similarity">
    <text evidence="2 9">Belongs to the ABC-2 integral membrane protein family.</text>
</comment>
<dbReference type="InterPro" id="IPR047817">
    <property type="entry name" value="ABC2_TM_bact-type"/>
</dbReference>
<feature type="transmembrane region" description="Helical" evidence="9">
    <location>
        <begin position="61"/>
        <end position="81"/>
    </location>
</feature>
<dbReference type="GO" id="GO:0140359">
    <property type="term" value="F:ABC-type transporter activity"/>
    <property type="evidence" value="ECO:0007669"/>
    <property type="project" value="InterPro"/>
</dbReference>
<feature type="transmembrane region" description="Helical" evidence="9">
    <location>
        <begin position="239"/>
        <end position="256"/>
    </location>
</feature>
<evidence type="ECO:0000259" key="10">
    <source>
        <dbReference type="PROSITE" id="PS51012"/>
    </source>
</evidence>
<keyword evidence="7 9" id="KW-1133">Transmembrane helix</keyword>
<accession>A0A2U1SXN0</accession>
<dbReference type="PANTHER" id="PTHR30413:SF8">
    <property type="entry name" value="TRANSPORT PERMEASE PROTEIN"/>
    <property type="match status" value="1"/>
</dbReference>
<dbReference type="AlphaFoldDB" id="A0A2U1SXN0"/>
<reference evidence="12" key="1">
    <citation type="submission" date="2018-04" db="EMBL/GenBank/DDBJ databases">
        <authorList>
            <person name="Liu S."/>
            <person name="Wang Z."/>
            <person name="Li J."/>
        </authorList>
    </citation>
    <scope>NUCLEOTIDE SEQUENCE [LARGE SCALE GENOMIC DNA]</scope>
    <source>
        <strain evidence="12">S1194</strain>
    </source>
</reference>
<evidence type="ECO:0000256" key="6">
    <source>
        <dbReference type="ARBA" id="ARBA00022692"/>
    </source>
</evidence>
<proteinExistence type="inferred from homology"/>
<sequence length="272" mass="30320">MRDIWSRRELLNRLVKRELKARYKDSSLGVVWSLLRPLVQLMIYYFAIGQILGAARGTPDFGIFVFIGLTMWALYSEIISGSTTSIIANSGLVKKVYLPREIFPLAAVGSALVNFGIQLIVLFAGIFILSTFPWSPDLLLAPAGVLVLLTFGTAFGLLLAALNVYLRDVQHFVEIYVLIFFWASPIVYPFTFVHNALGGNWLEQLYLCNPVTVAILAAQKALWSAGAAADSGQYWPPDLELRLVIMFGISLILLWASQRIFARLQGNFAQEL</sequence>
<feature type="transmembrane region" description="Helical" evidence="9">
    <location>
        <begin position="140"/>
        <end position="166"/>
    </location>
</feature>
<dbReference type="GO" id="GO:0005886">
    <property type="term" value="C:plasma membrane"/>
    <property type="evidence" value="ECO:0007669"/>
    <property type="project" value="UniProtKB-SubCell"/>
</dbReference>
<evidence type="ECO:0000256" key="4">
    <source>
        <dbReference type="ARBA" id="ARBA00022475"/>
    </source>
</evidence>
<dbReference type="InterPro" id="IPR013525">
    <property type="entry name" value="ABC2_TM"/>
</dbReference>
<evidence type="ECO:0000313" key="12">
    <source>
        <dbReference type="Proteomes" id="UP000244978"/>
    </source>
</evidence>
<comment type="subcellular location">
    <subcellularLocation>
        <location evidence="1">Cell inner membrane</location>
        <topology evidence="1">Multi-pass membrane protein</topology>
    </subcellularLocation>
    <subcellularLocation>
        <location evidence="9">Cell membrane</location>
        <topology evidence="9">Multi-pass membrane protein</topology>
    </subcellularLocation>
</comment>
<keyword evidence="12" id="KW-1185">Reference proteome</keyword>
<feature type="domain" description="ABC transmembrane type-2" evidence="10">
    <location>
        <begin position="28"/>
        <end position="264"/>
    </location>
</feature>